<keyword evidence="1" id="KW-0812">Transmembrane</keyword>
<dbReference type="Proteomes" id="UP000663281">
    <property type="component" value="Chromosome"/>
</dbReference>
<evidence type="ECO:0000313" key="2">
    <source>
        <dbReference type="EMBL" id="QSX29487.1"/>
    </source>
</evidence>
<evidence type="ECO:0000313" key="3">
    <source>
        <dbReference type="Proteomes" id="UP000663281"/>
    </source>
</evidence>
<evidence type="ECO:0000256" key="1">
    <source>
        <dbReference type="SAM" id="Phobius"/>
    </source>
</evidence>
<feature type="transmembrane region" description="Helical" evidence="1">
    <location>
        <begin position="84"/>
        <end position="104"/>
    </location>
</feature>
<organism evidence="2 3">
    <name type="scientific">Shewanella cyperi</name>
    <dbReference type="NCBI Taxonomy" id="2814292"/>
    <lineage>
        <taxon>Bacteria</taxon>
        <taxon>Pseudomonadati</taxon>
        <taxon>Pseudomonadota</taxon>
        <taxon>Gammaproteobacteria</taxon>
        <taxon>Alteromonadales</taxon>
        <taxon>Shewanellaceae</taxon>
        <taxon>Shewanella</taxon>
    </lineage>
</organism>
<keyword evidence="1" id="KW-1133">Transmembrane helix</keyword>
<sequence>MDTIVTLLKDLAYPIYPWMNQVATAIVACLMLVFAPDINRTLRRWVGARSFFVRTLLFILVNAFVYGLLIVGLSPWLARQLVQVPPLWLLALLCGLFVFIGVWAQRQRQI</sequence>
<reference evidence="2 3" key="1">
    <citation type="submission" date="2021-03" db="EMBL/GenBank/DDBJ databases">
        <title>Novel species identification of genus Shewanella.</title>
        <authorList>
            <person name="Liu G."/>
            <person name="Zhang Q."/>
        </authorList>
    </citation>
    <scope>NUCLEOTIDE SEQUENCE [LARGE SCALE GENOMIC DNA]</scope>
    <source>
        <strain evidence="2 3">FJAT-53726</strain>
    </source>
</reference>
<feature type="transmembrane region" description="Helical" evidence="1">
    <location>
        <begin position="56"/>
        <end position="78"/>
    </location>
</feature>
<dbReference type="AlphaFoldDB" id="A0A975AJN4"/>
<accession>A0A975AJN4</accession>
<gene>
    <name evidence="2" type="ORF">JYB88_14990</name>
</gene>
<dbReference type="EMBL" id="CP071504">
    <property type="protein sequence ID" value="QSX29487.1"/>
    <property type="molecule type" value="Genomic_DNA"/>
</dbReference>
<feature type="transmembrane region" description="Helical" evidence="1">
    <location>
        <begin position="15"/>
        <end position="35"/>
    </location>
</feature>
<keyword evidence="1" id="KW-0472">Membrane</keyword>
<proteinExistence type="predicted"/>
<name>A0A975AJN4_9GAMM</name>
<dbReference type="KEGG" id="scyp:JYB88_14990"/>
<protein>
    <submittedName>
        <fullName evidence="2">DUF3392 domain-containing protein</fullName>
    </submittedName>
</protein>
<keyword evidence="3" id="KW-1185">Reference proteome</keyword>
<dbReference type="RefSeq" id="WP_207320831.1">
    <property type="nucleotide sequence ID" value="NZ_CP071501.1"/>
</dbReference>
<dbReference type="Pfam" id="PF11872">
    <property type="entry name" value="DUF3392"/>
    <property type="match status" value="1"/>
</dbReference>
<dbReference type="InterPro" id="IPR021813">
    <property type="entry name" value="DUF3392"/>
</dbReference>